<keyword evidence="3" id="KW-1185">Reference proteome</keyword>
<accession>I8U630</accession>
<dbReference type="Gene3D" id="1.10.340.30">
    <property type="entry name" value="Hypothetical protein, domain 2"/>
    <property type="match status" value="1"/>
</dbReference>
<dbReference type="eggNOG" id="COG2818">
    <property type="taxonomic scope" value="Bacteria"/>
</dbReference>
<keyword evidence="1" id="KW-0479">Metal-binding</keyword>
<feature type="binding site" evidence="1">
    <location>
        <position position="176"/>
    </location>
    <ligand>
        <name>Zn(2+)</name>
        <dbReference type="ChEBI" id="CHEBI:29105"/>
    </ligand>
</feature>
<gene>
    <name evidence="2" type="ORF">AGRI_08270</name>
</gene>
<protein>
    <submittedName>
        <fullName evidence="2">3-methyl-adenine DNA glycosylase I</fullName>
    </submittedName>
</protein>
<sequence>MCRCPWLDQSKADYVAYHDEEWGVPVFDDRKLFEYLTLEAAQAGLSWYTVLKKRLNYRLAFAGFDPVQVAMFDEAKIQSLLQNPGIIRNQLKVRAAVNNAARFLEVQQEFGSFARYQWQFVNGQPLLNQRQQLSDYPARTDISDAFSKDLQRRGFKFVGSTIIYAHMQACGMVNDHSLDCFRRDQIIAGYRDLPALDTL</sequence>
<dbReference type="Pfam" id="PF03352">
    <property type="entry name" value="Adenine_glyco"/>
    <property type="match status" value="1"/>
</dbReference>
<comment type="caution">
    <text evidence="2">The sequence shown here is derived from an EMBL/GenBank/DDBJ whole genome shotgun (WGS) entry which is preliminary data.</text>
</comment>
<evidence type="ECO:0000256" key="1">
    <source>
        <dbReference type="PIRSR" id="PIRSR605019-1"/>
    </source>
</evidence>
<dbReference type="EMBL" id="AKKU01000015">
    <property type="protein sequence ID" value="EIW88766.1"/>
    <property type="molecule type" value="Genomic_DNA"/>
</dbReference>
<dbReference type="SUPFAM" id="SSF48150">
    <property type="entry name" value="DNA-glycosylase"/>
    <property type="match status" value="1"/>
</dbReference>
<dbReference type="GO" id="GO:0006284">
    <property type="term" value="P:base-excision repair"/>
    <property type="evidence" value="ECO:0007669"/>
    <property type="project" value="InterPro"/>
</dbReference>
<dbReference type="PANTHER" id="PTHR31116:SF29">
    <property type="entry name" value="DNA GLYCOSYLASE SUPERFAMILY PROTEIN"/>
    <property type="match status" value="1"/>
</dbReference>
<dbReference type="GO" id="GO:0008725">
    <property type="term" value="F:DNA-3-methyladenine glycosylase activity"/>
    <property type="evidence" value="ECO:0007669"/>
    <property type="project" value="InterPro"/>
</dbReference>
<proteinExistence type="predicted"/>
<organism evidence="2 3">
    <name type="scientific">Alishewanella agri BL06</name>
    <dbReference type="NCBI Taxonomy" id="1195246"/>
    <lineage>
        <taxon>Bacteria</taxon>
        <taxon>Pseudomonadati</taxon>
        <taxon>Pseudomonadota</taxon>
        <taxon>Gammaproteobacteria</taxon>
        <taxon>Alteromonadales</taxon>
        <taxon>Alteromonadaceae</taxon>
        <taxon>Alishewanella</taxon>
    </lineage>
</organism>
<dbReference type="RefSeq" id="WP_008984514.1">
    <property type="nucleotide sequence ID" value="NZ_AKKU01000015.1"/>
</dbReference>
<dbReference type="GO" id="GO:0046872">
    <property type="term" value="F:metal ion binding"/>
    <property type="evidence" value="ECO:0007669"/>
    <property type="project" value="UniProtKB-KW"/>
</dbReference>
<name>I8U630_9ALTE</name>
<dbReference type="PATRIC" id="fig|1195246.3.peg.1625"/>
<evidence type="ECO:0000313" key="3">
    <source>
        <dbReference type="Proteomes" id="UP000035062"/>
    </source>
</evidence>
<dbReference type="PANTHER" id="PTHR31116">
    <property type="entry name" value="OS04G0501200 PROTEIN"/>
    <property type="match status" value="1"/>
</dbReference>
<dbReference type="Proteomes" id="UP000035062">
    <property type="component" value="Unassembled WGS sequence"/>
</dbReference>
<keyword evidence="1" id="KW-0862">Zinc</keyword>
<feature type="binding site" evidence="1">
    <location>
        <position position="4"/>
    </location>
    <ligand>
        <name>Zn(2+)</name>
        <dbReference type="ChEBI" id="CHEBI:29105"/>
    </ligand>
</feature>
<dbReference type="STRING" id="1195246.AGRI_08270"/>
<feature type="binding site" evidence="1">
    <location>
        <position position="18"/>
    </location>
    <ligand>
        <name>Zn(2+)</name>
        <dbReference type="ChEBI" id="CHEBI:29105"/>
    </ligand>
</feature>
<dbReference type="InterPro" id="IPR005019">
    <property type="entry name" value="Adenine_glyco"/>
</dbReference>
<feature type="binding site" evidence="1">
    <location>
        <position position="180"/>
    </location>
    <ligand>
        <name>Zn(2+)</name>
        <dbReference type="ChEBI" id="CHEBI:29105"/>
    </ligand>
</feature>
<dbReference type="InterPro" id="IPR011257">
    <property type="entry name" value="DNA_glycosylase"/>
</dbReference>
<dbReference type="AlphaFoldDB" id="I8U630"/>
<evidence type="ECO:0000313" key="2">
    <source>
        <dbReference type="EMBL" id="EIW88766.1"/>
    </source>
</evidence>
<reference evidence="2 3" key="1">
    <citation type="journal article" date="2012" name="J. Bacteriol.">
        <title>Genome Sequence of Pectin-Degrading Alishewanella agri, Isolated from Landfill Soil.</title>
        <authorList>
            <person name="Kim J."/>
            <person name="Jung J."/>
            <person name="Sung J.S."/>
            <person name="Chun J."/>
            <person name="Park W."/>
        </authorList>
    </citation>
    <scope>NUCLEOTIDE SEQUENCE [LARGE SCALE GENOMIC DNA]</scope>
    <source>
        <strain evidence="2 3">BL06</strain>
    </source>
</reference>